<evidence type="ECO:0000313" key="7">
    <source>
        <dbReference type="EMBL" id="TDA38420.1"/>
    </source>
</evidence>
<evidence type="ECO:0000259" key="5">
    <source>
        <dbReference type="Pfam" id="PF17135"/>
    </source>
</evidence>
<sequence length="121" mass="13539">MVKRTLPTNPRIRRLVRLLRKTSNKYNTKVWKAIAEALCIPSRKRIVINLSKVNRLAKEGECIVVAGKVLGFGNLSKKVDIAALSFSKTAKSKIIQSGGRALYLEELISINPKGKNVRILR</sequence>
<dbReference type="Pfam" id="PF17135">
    <property type="entry name" value="Ribosomal_L18"/>
    <property type="match status" value="1"/>
</dbReference>
<dbReference type="InterPro" id="IPR036227">
    <property type="entry name" value="Ribosomal_uL15/eL18_sf"/>
</dbReference>
<dbReference type="HAMAP" id="MF_00329">
    <property type="entry name" value="Ribosomal_eL18"/>
    <property type="match status" value="1"/>
</dbReference>
<evidence type="ECO:0000256" key="4">
    <source>
        <dbReference type="HAMAP-Rule" id="MF_00329"/>
    </source>
</evidence>
<name>A0A520KEC8_9CREN</name>
<comment type="similarity">
    <text evidence="1 4">Belongs to the eukaryotic ribosomal protein eL18 family.</text>
</comment>
<evidence type="ECO:0000256" key="3">
    <source>
        <dbReference type="ARBA" id="ARBA00023274"/>
    </source>
</evidence>
<keyword evidence="2 4" id="KW-0689">Ribosomal protein</keyword>
<dbReference type="GO" id="GO:0003723">
    <property type="term" value="F:RNA binding"/>
    <property type="evidence" value="ECO:0007669"/>
    <property type="project" value="TreeGrafter"/>
</dbReference>
<comment type="caution">
    <text evidence="6">The sequence shown here is derived from an EMBL/GenBank/DDBJ whole genome shotgun (WGS) entry which is preliminary data.</text>
</comment>
<dbReference type="Gene3D" id="3.100.10.10">
    <property type="match status" value="1"/>
</dbReference>
<feature type="domain" description="Large ribosomal subunit protein uL15/eL18" evidence="5">
    <location>
        <begin position="8"/>
        <end position="121"/>
    </location>
</feature>
<evidence type="ECO:0000256" key="1">
    <source>
        <dbReference type="ARBA" id="ARBA00006815"/>
    </source>
</evidence>
<dbReference type="GO" id="GO:0003735">
    <property type="term" value="F:structural constituent of ribosome"/>
    <property type="evidence" value="ECO:0007669"/>
    <property type="project" value="InterPro"/>
</dbReference>
<dbReference type="Proteomes" id="UP000317265">
    <property type="component" value="Unassembled WGS sequence"/>
</dbReference>
<dbReference type="NCBIfam" id="NF003079">
    <property type="entry name" value="PRK04005.1"/>
    <property type="match status" value="1"/>
</dbReference>
<protein>
    <recommendedName>
        <fullName evidence="4">Large ribosomal subunit protein eL18</fullName>
    </recommendedName>
</protein>
<gene>
    <name evidence="4" type="primary">rpl18e</name>
    <name evidence="7" type="ORF">DSO09_04515</name>
    <name evidence="6" type="ORF">EF809_05520</name>
</gene>
<accession>A0A520KEC8</accession>
<reference evidence="7 9" key="1">
    <citation type="journal article" date="2019" name="Nat. Microbiol.">
        <title>Expanding anaerobic alkane metabolism in the domain of Archaea.</title>
        <authorList>
            <person name="Wang Y."/>
            <person name="Wegener G."/>
            <person name="Hou J."/>
            <person name="Wang F."/>
            <person name="Xiao X."/>
        </authorList>
    </citation>
    <scope>NUCLEOTIDE SEQUENCE [LARGE SCALE GENOMIC DNA]</scope>
    <source>
        <strain evidence="7">WYZ-LMO11</strain>
    </source>
</reference>
<evidence type="ECO:0000313" key="9">
    <source>
        <dbReference type="Proteomes" id="UP000317265"/>
    </source>
</evidence>
<evidence type="ECO:0000313" key="6">
    <source>
        <dbReference type="EMBL" id="RZN55419.1"/>
    </source>
</evidence>
<reference evidence="6 8" key="2">
    <citation type="journal article" date="2019" name="Nat. Microbiol.">
        <title>Wide diversity of methane and short-chain alkane metabolisms in uncultured archaea.</title>
        <authorList>
            <person name="Borrel G."/>
            <person name="Adam P.S."/>
            <person name="McKay L.J."/>
            <person name="Chen L.X."/>
            <person name="Sierra-Garcia I.N."/>
            <person name="Sieber C.M."/>
            <person name="Letourneur Q."/>
            <person name="Ghozlane A."/>
            <person name="Andersen G.L."/>
            <person name="Li W.J."/>
            <person name="Hallam S.J."/>
            <person name="Muyzer G."/>
            <person name="de Oliveira V.M."/>
            <person name="Inskeep W.P."/>
            <person name="Banfield J.F."/>
            <person name="Gribaldo S."/>
        </authorList>
    </citation>
    <scope>NUCLEOTIDE SEQUENCE [LARGE SCALE GENOMIC DNA]</scope>
    <source>
        <strain evidence="6">Verst-YHS</strain>
    </source>
</reference>
<dbReference type="InterPro" id="IPR022947">
    <property type="entry name" value="Ribosomal_eL18_arc"/>
</dbReference>
<evidence type="ECO:0000313" key="8">
    <source>
        <dbReference type="Proteomes" id="UP000316080"/>
    </source>
</evidence>
<dbReference type="InterPro" id="IPR001196">
    <property type="entry name" value="Ribosomal_uL15_CS"/>
</dbReference>
<keyword evidence="3 4" id="KW-0687">Ribonucleoprotein</keyword>
<dbReference type="EMBL" id="QNVI01000052">
    <property type="protein sequence ID" value="TDA38420.1"/>
    <property type="molecule type" value="Genomic_DNA"/>
</dbReference>
<dbReference type="PANTHER" id="PTHR10934:SF2">
    <property type="entry name" value="LARGE RIBOSOMAL SUBUNIT PROTEIN EL18"/>
    <property type="match status" value="1"/>
</dbReference>
<dbReference type="InterPro" id="IPR000039">
    <property type="entry name" value="Ribosomal_eL18"/>
</dbReference>
<dbReference type="SUPFAM" id="SSF52080">
    <property type="entry name" value="Ribosomal proteins L15p and L18e"/>
    <property type="match status" value="1"/>
</dbReference>
<proteinExistence type="inferred from homology"/>
<dbReference type="PANTHER" id="PTHR10934">
    <property type="entry name" value="60S RIBOSOMAL PROTEIN L18"/>
    <property type="match status" value="1"/>
</dbReference>
<dbReference type="GO" id="GO:0006412">
    <property type="term" value="P:translation"/>
    <property type="evidence" value="ECO:0007669"/>
    <property type="project" value="UniProtKB-UniRule"/>
</dbReference>
<dbReference type="GO" id="GO:0022625">
    <property type="term" value="C:cytosolic large ribosomal subunit"/>
    <property type="evidence" value="ECO:0007669"/>
    <property type="project" value="TreeGrafter"/>
</dbReference>
<dbReference type="AlphaFoldDB" id="A0A520KEC8"/>
<evidence type="ECO:0000256" key="2">
    <source>
        <dbReference type="ARBA" id="ARBA00022980"/>
    </source>
</evidence>
<dbReference type="Proteomes" id="UP000316080">
    <property type="component" value="Unassembled WGS sequence"/>
</dbReference>
<organism evidence="6 8">
    <name type="scientific">Thermoproteota archaeon</name>
    <dbReference type="NCBI Taxonomy" id="2056631"/>
    <lineage>
        <taxon>Archaea</taxon>
        <taxon>Thermoproteota</taxon>
    </lineage>
</organism>
<dbReference type="InterPro" id="IPR021131">
    <property type="entry name" value="Ribosomal_uL15/eL18"/>
</dbReference>
<dbReference type="PROSITE" id="PS00475">
    <property type="entry name" value="RIBOSOMAL_L15"/>
    <property type="match status" value="1"/>
</dbReference>
<dbReference type="EMBL" id="RXIH01000044">
    <property type="protein sequence ID" value="RZN55419.1"/>
    <property type="molecule type" value="Genomic_DNA"/>
</dbReference>